<dbReference type="InterPro" id="IPR013527">
    <property type="entry name" value="YicC-like_N"/>
</dbReference>
<dbReference type="Pfam" id="PF08340">
    <property type="entry name" value="YicC-like_C"/>
    <property type="match status" value="1"/>
</dbReference>
<name>A0ABT4UKU9_9BACT</name>
<gene>
    <name evidence="8" type="ORF">O3P16_11760</name>
</gene>
<evidence type="ECO:0000256" key="2">
    <source>
        <dbReference type="ARBA" id="ARBA00022722"/>
    </source>
</evidence>
<dbReference type="PANTHER" id="PTHR30636">
    <property type="entry name" value="UPF0701 PROTEIN YICC"/>
    <property type="match status" value="1"/>
</dbReference>
<reference evidence="8 9" key="1">
    <citation type="submission" date="2022-12" db="EMBL/GenBank/DDBJ databases">
        <title>Chitinophagaceae gen. sp. nov., a new member of the family Chitinophagaceae, isolated from soil in a chemical factory.</title>
        <authorList>
            <person name="Ke Z."/>
        </authorList>
    </citation>
    <scope>NUCLEOTIDE SEQUENCE [LARGE SCALE GENOMIC DNA]</scope>
    <source>
        <strain evidence="8 9">LY-5</strain>
    </source>
</reference>
<dbReference type="PANTHER" id="PTHR30636:SF3">
    <property type="entry name" value="UPF0701 PROTEIN YICC"/>
    <property type="match status" value="1"/>
</dbReference>
<evidence type="ECO:0000259" key="6">
    <source>
        <dbReference type="Pfam" id="PF03755"/>
    </source>
</evidence>
<keyword evidence="9" id="KW-1185">Reference proteome</keyword>
<accession>A0ABT4UKU9</accession>
<protein>
    <submittedName>
        <fullName evidence="8">YicC family protein</fullName>
    </submittedName>
</protein>
<evidence type="ECO:0000313" key="9">
    <source>
        <dbReference type="Proteomes" id="UP001210231"/>
    </source>
</evidence>
<dbReference type="RefSeq" id="WP_407031813.1">
    <property type="nucleotide sequence ID" value="NZ_JAQGEF010000013.1"/>
</dbReference>
<feature type="domain" description="Endoribonuclease YicC-like C-terminal" evidence="7">
    <location>
        <begin position="175"/>
        <end position="294"/>
    </location>
</feature>
<proteinExistence type="inferred from homology"/>
<sequence>MKNTLRSMTGFGRSENATKTFGVVIDLKTLNGKQLDYNLKLPVILKPYEFDIRAIINEYLVRGSLEFTITLKQNAESKPAPLNTDLIKSYFRTLQQTASELGYNIEGNIFGELIKLPDVVAPVAEVLSEEEFNLVKQTLIEACNNLTTHRIQEGTVLQEELELRITNIMAYQAKIEELAPQRTIKIKENLYKKITEQINKDTYDENRLEQEIIYYIEKIDITEEMVRLKNHCNYFFDVLKEPEIAKGKKIGFVFQEIGREINTTGSKAFDSDIQKLVVAMKDELEKAKEQSLNIL</sequence>
<evidence type="ECO:0000256" key="3">
    <source>
        <dbReference type="ARBA" id="ARBA00022759"/>
    </source>
</evidence>
<evidence type="ECO:0000259" key="7">
    <source>
        <dbReference type="Pfam" id="PF08340"/>
    </source>
</evidence>
<evidence type="ECO:0000256" key="5">
    <source>
        <dbReference type="ARBA" id="ARBA00035648"/>
    </source>
</evidence>
<feature type="domain" description="Endoribonuclease YicC-like N-terminal" evidence="6">
    <location>
        <begin position="5"/>
        <end position="158"/>
    </location>
</feature>
<dbReference type="EMBL" id="JAQGEF010000013">
    <property type="protein sequence ID" value="MDA3615487.1"/>
    <property type="molecule type" value="Genomic_DNA"/>
</dbReference>
<organism evidence="8 9">
    <name type="scientific">Polluticaenibacter yanchengensis</name>
    <dbReference type="NCBI Taxonomy" id="3014562"/>
    <lineage>
        <taxon>Bacteria</taxon>
        <taxon>Pseudomonadati</taxon>
        <taxon>Bacteroidota</taxon>
        <taxon>Chitinophagia</taxon>
        <taxon>Chitinophagales</taxon>
        <taxon>Chitinophagaceae</taxon>
        <taxon>Polluticaenibacter</taxon>
    </lineage>
</organism>
<keyword evidence="3" id="KW-0255">Endonuclease</keyword>
<dbReference type="InterPro" id="IPR013551">
    <property type="entry name" value="YicC-like_C"/>
</dbReference>
<dbReference type="InterPro" id="IPR005229">
    <property type="entry name" value="YicC/YloC-like"/>
</dbReference>
<comment type="cofactor">
    <cofactor evidence="1">
        <name>a divalent metal cation</name>
        <dbReference type="ChEBI" id="CHEBI:60240"/>
    </cofactor>
</comment>
<evidence type="ECO:0000256" key="4">
    <source>
        <dbReference type="ARBA" id="ARBA00022801"/>
    </source>
</evidence>
<dbReference type="Proteomes" id="UP001210231">
    <property type="component" value="Unassembled WGS sequence"/>
</dbReference>
<dbReference type="Pfam" id="PF03755">
    <property type="entry name" value="YicC-like_N"/>
    <property type="match status" value="1"/>
</dbReference>
<comment type="similarity">
    <text evidence="5">Belongs to the YicC/YloC family.</text>
</comment>
<keyword evidence="2" id="KW-0540">Nuclease</keyword>
<evidence type="ECO:0000256" key="1">
    <source>
        <dbReference type="ARBA" id="ARBA00001968"/>
    </source>
</evidence>
<dbReference type="NCBIfam" id="TIGR00255">
    <property type="entry name" value="YicC/YloC family endoribonuclease"/>
    <property type="match status" value="1"/>
</dbReference>
<evidence type="ECO:0000313" key="8">
    <source>
        <dbReference type="EMBL" id="MDA3615487.1"/>
    </source>
</evidence>
<comment type="caution">
    <text evidence="8">The sequence shown here is derived from an EMBL/GenBank/DDBJ whole genome shotgun (WGS) entry which is preliminary data.</text>
</comment>
<keyword evidence="4" id="KW-0378">Hydrolase</keyword>